<evidence type="ECO:0000313" key="17">
    <source>
        <dbReference type="Proteomes" id="UP000288669"/>
    </source>
</evidence>
<dbReference type="Gene3D" id="3.40.50.150">
    <property type="entry name" value="Vaccinia Virus protein VP39"/>
    <property type="match status" value="1"/>
</dbReference>
<dbReference type="Proteomes" id="UP000288669">
    <property type="component" value="Unassembled WGS sequence"/>
</dbReference>
<feature type="binding site" evidence="14">
    <location>
        <position position="339"/>
    </location>
    <ligand>
        <name>S-adenosyl-L-methionine</name>
        <dbReference type="ChEBI" id="CHEBI:59789"/>
    </ligand>
</feature>
<dbReference type="InterPro" id="IPR001678">
    <property type="entry name" value="MeTrfase_RsmB-F_NOP2_dom"/>
</dbReference>
<comment type="caution">
    <text evidence="16">The sequence shown here is derived from an EMBL/GenBank/DDBJ whole genome shotgun (WGS) entry which is preliminary data.</text>
</comment>
<dbReference type="FunFam" id="1.10.940.10:FF:000006">
    <property type="entry name" value="16S rRNA (Cytosine(967)-C(5))-methyltransferase RsmB"/>
    <property type="match status" value="1"/>
</dbReference>
<keyword evidence="17" id="KW-1185">Reference proteome</keyword>
<dbReference type="GO" id="GO:0008649">
    <property type="term" value="F:rRNA methyltransferase activity"/>
    <property type="evidence" value="ECO:0007669"/>
    <property type="project" value="InterPro"/>
</dbReference>
<feature type="binding site" evidence="14">
    <location>
        <position position="292"/>
    </location>
    <ligand>
        <name>S-adenosyl-L-methionine</name>
        <dbReference type="ChEBI" id="CHEBI:59789"/>
    </ligand>
</feature>
<gene>
    <name evidence="16" type="ORF">CBF30_10110</name>
</gene>
<dbReference type="Pfam" id="PF01029">
    <property type="entry name" value="NusB"/>
    <property type="match status" value="1"/>
</dbReference>
<dbReference type="PRINTS" id="PR02008">
    <property type="entry name" value="RCMTFAMILY"/>
</dbReference>
<dbReference type="FunFam" id="3.40.50.150:FF:000022">
    <property type="entry name" value="Ribosomal RNA small subunit methyltransferase B"/>
    <property type="match status" value="1"/>
</dbReference>
<evidence type="ECO:0000259" key="15">
    <source>
        <dbReference type="PROSITE" id="PS51686"/>
    </source>
</evidence>
<organism evidence="16 17">
    <name type="scientific">Vagococcus entomophilus</name>
    <dbReference type="NCBI Taxonomy" id="1160095"/>
    <lineage>
        <taxon>Bacteria</taxon>
        <taxon>Bacillati</taxon>
        <taxon>Bacillota</taxon>
        <taxon>Bacilli</taxon>
        <taxon>Lactobacillales</taxon>
        <taxon>Enterococcaceae</taxon>
        <taxon>Vagococcus</taxon>
    </lineage>
</organism>
<sequence length="455" mass="50764">MAKKIKASMKRNPRFSALMILVQIETNQAYSNLLVHREMEKMSVSGKDKGLLTEIVYGTISRKLYLDFCLAPFIAKAKKVDTWVKTLLELSVYQLLFLDRVPDHAVLNDAVEIAKARGNEGIGKFVNGVLRNIQRKGVPSTETVADPLERLVLEISMPRWLVETLLEQLSMEEVKQLGLSLFTPSRVSARVNPKYISLDSAVAELLEEGIEVNRSSVSPYGVIGEKGFLAGSQLFEFGYLTIQDESSMLVAPAMQLEPQHQVLDACAAPGGKTTHIATYLDPSKGGKVTSLDIHEKKLTLIKENAERLHVEDVVETQLLDARKVNETFADETFDRILVDAPCSGLGLLRRKPDIKYSKAKKDLAALQKIQSEILESVASKLKVSGILTYSTCTITMEENDEVVELFLKNHPEYEKIEVLGSETVPLSVENQTVKIFPQQYNTDGFFICCLKRNAK</sequence>
<evidence type="ECO:0000256" key="4">
    <source>
        <dbReference type="ARBA" id="ARBA00012140"/>
    </source>
</evidence>
<feature type="active site" description="Nucleophile" evidence="14">
    <location>
        <position position="392"/>
    </location>
</feature>
<dbReference type="InterPro" id="IPR004573">
    <property type="entry name" value="rRNA_ssu_MeTfrase_B"/>
</dbReference>
<evidence type="ECO:0000256" key="8">
    <source>
        <dbReference type="ARBA" id="ARBA00022679"/>
    </source>
</evidence>
<feature type="binding site" evidence="14">
    <location>
        <begin position="266"/>
        <end position="272"/>
    </location>
    <ligand>
        <name>S-adenosyl-L-methionine</name>
        <dbReference type="ChEBI" id="CHEBI:59789"/>
    </ligand>
</feature>
<dbReference type="PANTHER" id="PTHR22807">
    <property type="entry name" value="NOP2 YEAST -RELATED NOL1/NOP2/FMU SUN DOMAIN-CONTAINING"/>
    <property type="match status" value="1"/>
</dbReference>
<dbReference type="SUPFAM" id="SSF48013">
    <property type="entry name" value="NusB-like"/>
    <property type="match status" value="1"/>
</dbReference>
<evidence type="ECO:0000256" key="1">
    <source>
        <dbReference type="ARBA" id="ARBA00002724"/>
    </source>
</evidence>
<dbReference type="Pfam" id="PF01189">
    <property type="entry name" value="Methyltr_RsmB-F"/>
    <property type="match status" value="1"/>
</dbReference>
<evidence type="ECO:0000256" key="10">
    <source>
        <dbReference type="ARBA" id="ARBA00022884"/>
    </source>
</evidence>
<dbReference type="EC" id="2.1.1.176" evidence="4"/>
<dbReference type="PROSITE" id="PS01153">
    <property type="entry name" value="NOL1_NOP2_SUN"/>
    <property type="match status" value="1"/>
</dbReference>
<dbReference type="PROSITE" id="PS51686">
    <property type="entry name" value="SAM_MT_RSMB_NOP"/>
    <property type="match status" value="1"/>
</dbReference>
<evidence type="ECO:0000256" key="9">
    <source>
        <dbReference type="ARBA" id="ARBA00022691"/>
    </source>
</evidence>
<dbReference type="Pfam" id="PF22458">
    <property type="entry name" value="RsmF-B_ferredox"/>
    <property type="match status" value="1"/>
</dbReference>
<dbReference type="InterPro" id="IPR035926">
    <property type="entry name" value="NusB-like_sf"/>
</dbReference>
<evidence type="ECO:0000256" key="6">
    <source>
        <dbReference type="ARBA" id="ARBA00022552"/>
    </source>
</evidence>
<evidence type="ECO:0000256" key="13">
    <source>
        <dbReference type="ARBA" id="ARBA00047283"/>
    </source>
</evidence>
<evidence type="ECO:0000256" key="3">
    <source>
        <dbReference type="ARBA" id="ARBA00007494"/>
    </source>
</evidence>
<dbReference type="RefSeq" id="WP_126826197.1">
    <property type="nucleotide sequence ID" value="NZ_JBHLWU010000001.1"/>
</dbReference>
<keyword evidence="7 14" id="KW-0489">Methyltransferase</keyword>
<dbReference type="InterPro" id="IPR054728">
    <property type="entry name" value="RsmB-like_ferredoxin"/>
</dbReference>
<evidence type="ECO:0000313" key="16">
    <source>
        <dbReference type="EMBL" id="RSU06589.1"/>
    </source>
</evidence>
<feature type="binding site" evidence="14">
    <location>
        <position position="320"/>
    </location>
    <ligand>
        <name>S-adenosyl-L-methionine</name>
        <dbReference type="ChEBI" id="CHEBI:59789"/>
    </ligand>
</feature>
<dbReference type="GO" id="GO:0006355">
    <property type="term" value="P:regulation of DNA-templated transcription"/>
    <property type="evidence" value="ECO:0007669"/>
    <property type="project" value="InterPro"/>
</dbReference>
<dbReference type="GO" id="GO:0003723">
    <property type="term" value="F:RNA binding"/>
    <property type="evidence" value="ECO:0007669"/>
    <property type="project" value="UniProtKB-UniRule"/>
</dbReference>
<dbReference type="NCBIfam" id="TIGR00563">
    <property type="entry name" value="rsmB"/>
    <property type="match status" value="1"/>
</dbReference>
<dbReference type="OrthoDB" id="9810297at2"/>
<evidence type="ECO:0000256" key="12">
    <source>
        <dbReference type="ARBA" id="ARBA00031088"/>
    </source>
</evidence>
<dbReference type="GO" id="GO:0005737">
    <property type="term" value="C:cytoplasm"/>
    <property type="evidence" value="ECO:0007669"/>
    <property type="project" value="UniProtKB-SubCell"/>
</dbReference>
<keyword evidence="5" id="KW-0963">Cytoplasm</keyword>
<keyword evidence="8 14" id="KW-0808">Transferase</keyword>
<evidence type="ECO:0000256" key="14">
    <source>
        <dbReference type="PROSITE-ProRule" id="PRU01023"/>
    </source>
</evidence>
<dbReference type="SUPFAM" id="SSF53335">
    <property type="entry name" value="S-adenosyl-L-methionine-dependent methyltransferases"/>
    <property type="match status" value="1"/>
</dbReference>
<dbReference type="InterPro" id="IPR018314">
    <property type="entry name" value="RsmB/NOL1/NOP2-like_CS"/>
</dbReference>
<comment type="function">
    <text evidence="1">Specifically methylates the cytosine at position 967 (m5C967) of 16S rRNA.</text>
</comment>
<protein>
    <recommendedName>
        <fullName evidence="4">16S rRNA (cytosine(967)-C(5))-methyltransferase</fullName>
        <ecNumber evidence="4">2.1.1.176</ecNumber>
    </recommendedName>
    <alternativeName>
        <fullName evidence="11">16S rRNA m5C967 methyltransferase</fullName>
    </alternativeName>
    <alternativeName>
        <fullName evidence="12">rRNA (cytosine-C(5)-)-methyltransferase RsmB</fullName>
    </alternativeName>
</protein>
<evidence type="ECO:0000256" key="2">
    <source>
        <dbReference type="ARBA" id="ARBA00004496"/>
    </source>
</evidence>
<dbReference type="NCBIfam" id="NF011494">
    <property type="entry name" value="PRK14902.1"/>
    <property type="match status" value="1"/>
</dbReference>
<dbReference type="InterPro" id="IPR006027">
    <property type="entry name" value="NusB_RsmB_TIM44"/>
</dbReference>
<comment type="subcellular location">
    <subcellularLocation>
        <location evidence="2">Cytoplasm</location>
    </subcellularLocation>
</comment>
<reference evidence="16 17" key="1">
    <citation type="submission" date="2017-05" db="EMBL/GenBank/DDBJ databases">
        <title>Vagococcus spp. assemblies.</title>
        <authorList>
            <person name="Gulvik C.A."/>
        </authorList>
    </citation>
    <scope>NUCLEOTIDE SEQUENCE [LARGE SCALE GENOMIC DNA]</scope>
    <source>
        <strain evidence="16 17">DSM 24756</strain>
    </source>
</reference>
<dbReference type="AlphaFoldDB" id="A0A430AFU2"/>
<dbReference type="InterPro" id="IPR029063">
    <property type="entry name" value="SAM-dependent_MTases_sf"/>
</dbReference>
<evidence type="ECO:0000256" key="11">
    <source>
        <dbReference type="ARBA" id="ARBA00030399"/>
    </source>
</evidence>
<accession>A0A430AFU2</accession>
<dbReference type="EMBL" id="NGJZ01000003">
    <property type="protein sequence ID" value="RSU06589.1"/>
    <property type="molecule type" value="Genomic_DNA"/>
</dbReference>
<dbReference type="Gene3D" id="1.10.940.10">
    <property type="entry name" value="NusB-like"/>
    <property type="match status" value="1"/>
</dbReference>
<dbReference type="PANTHER" id="PTHR22807:SF53">
    <property type="entry name" value="RIBOSOMAL RNA SMALL SUBUNIT METHYLTRANSFERASE B-RELATED"/>
    <property type="match status" value="1"/>
</dbReference>
<dbReference type="CDD" id="cd02440">
    <property type="entry name" value="AdoMet_MTases"/>
    <property type="match status" value="1"/>
</dbReference>
<dbReference type="Gene3D" id="3.30.70.1170">
    <property type="entry name" value="Sun protein, domain 3"/>
    <property type="match status" value="1"/>
</dbReference>
<feature type="domain" description="SAM-dependent MTase RsmB/NOP-type" evidence="15">
    <location>
        <begin position="177"/>
        <end position="453"/>
    </location>
</feature>
<comment type="similarity">
    <text evidence="3 14">Belongs to the class I-like SAM-binding methyltransferase superfamily. RsmB/NOP family.</text>
</comment>
<dbReference type="InterPro" id="IPR023267">
    <property type="entry name" value="RCMT"/>
</dbReference>
<keyword evidence="6" id="KW-0698">rRNA processing</keyword>
<comment type="catalytic activity">
    <reaction evidence="13">
        <text>cytidine(967) in 16S rRNA + S-adenosyl-L-methionine = 5-methylcytidine(967) in 16S rRNA + S-adenosyl-L-homocysteine + H(+)</text>
        <dbReference type="Rhea" id="RHEA:42748"/>
        <dbReference type="Rhea" id="RHEA-COMP:10219"/>
        <dbReference type="Rhea" id="RHEA-COMP:10220"/>
        <dbReference type="ChEBI" id="CHEBI:15378"/>
        <dbReference type="ChEBI" id="CHEBI:57856"/>
        <dbReference type="ChEBI" id="CHEBI:59789"/>
        <dbReference type="ChEBI" id="CHEBI:74483"/>
        <dbReference type="ChEBI" id="CHEBI:82748"/>
        <dbReference type="EC" id="2.1.1.176"/>
    </reaction>
</comment>
<keyword evidence="9 14" id="KW-0949">S-adenosyl-L-methionine</keyword>
<keyword evidence="10 14" id="KW-0694">RNA-binding</keyword>
<dbReference type="InterPro" id="IPR049560">
    <property type="entry name" value="MeTrfase_RsmB-F_NOP2_cat"/>
</dbReference>
<name>A0A430AFU2_9ENTE</name>
<proteinExistence type="inferred from homology"/>
<evidence type="ECO:0000256" key="7">
    <source>
        <dbReference type="ARBA" id="ARBA00022603"/>
    </source>
</evidence>
<evidence type="ECO:0000256" key="5">
    <source>
        <dbReference type="ARBA" id="ARBA00022490"/>
    </source>
</evidence>